<sequence>MELRCPHCGFSSDVKPAELPQTPPLQVHCPRCRNSFILPAAAEPAAAAVASASPPPPPPVAAAPPAPLPGGFWRRLLAALLDGLLSSLAQFALVAALRLVIELGTLHSNGGTELLLMLGGTLVSLAYYVFFTGYNGQTPGKMVLGLQVVADDGGPVGYGRAFWRETLGKFLSSILLLVGYLMVAIRADKRGLHDLIAGTRVIRC</sequence>
<evidence type="ECO:0000256" key="2">
    <source>
        <dbReference type="ARBA" id="ARBA00022475"/>
    </source>
</evidence>
<keyword evidence="2" id="KW-1003">Cell membrane</keyword>
<dbReference type="PANTHER" id="PTHR36115">
    <property type="entry name" value="PROLINE-RICH ANTIGEN HOMOLOG-RELATED"/>
    <property type="match status" value="1"/>
</dbReference>
<evidence type="ECO:0000313" key="8">
    <source>
        <dbReference type="EMBL" id="SDE04398.1"/>
    </source>
</evidence>
<keyword evidence="3 6" id="KW-0812">Transmembrane</keyword>
<evidence type="ECO:0000256" key="4">
    <source>
        <dbReference type="ARBA" id="ARBA00022989"/>
    </source>
</evidence>
<name>A0A1G6ZNZ4_9BACT</name>
<keyword evidence="5 6" id="KW-0472">Membrane</keyword>
<dbReference type="Proteomes" id="UP000243205">
    <property type="component" value="Unassembled WGS sequence"/>
</dbReference>
<evidence type="ECO:0000256" key="6">
    <source>
        <dbReference type="SAM" id="Phobius"/>
    </source>
</evidence>
<dbReference type="GO" id="GO:0005886">
    <property type="term" value="C:plasma membrane"/>
    <property type="evidence" value="ECO:0007669"/>
    <property type="project" value="UniProtKB-SubCell"/>
</dbReference>
<dbReference type="EMBL" id="FNAQ01000003">
    <property type="protein sequence ID" value="SDE04398.1"/>
    <property type="molecule type" value="Genomic_DNA"/>
</dbReference>
<evidence type="ECO:0000256" key="3">
    <source>
        <dbReference type="ARBA" id="ARBA00022692"/>
    </source>
</evidence>
<dbReference type="InterPro" id="IPR010432">
    <property type="entry name" value="RDD"/>
</dbReference>
<dbReference type="InterPro" id="IPR051791">
    <property type="entry name" value="Pra-immunoreactive"/>
</dbReference>
<reference evidence="9" key="1">
    <citation type="submission" date="2016-10" db="EMBL/GenBank/DDBJ databases">
        <authorList>
            <person name="Varghese N."/>
            <person name="Submissions S."/>
        </authorList>
    </citation>
    <scope>NUCLEOTIDE SEQUENCE [LARGE SCALE GENOMIC DNA]</scope>
    <source>
        <strain evidence="9">DSM 8987</strain>
    </source>
</reference>
<proteinExistence type="predicted"/>
<feature type="domain" description="RDD" evidence="7">
    <location>
        <begin position="70"/>
        <end position="198"/>
    </location>
</feature>
<dbReference type="Pfam" id="PF06271">
    <property type="entry name" value="RDD"/>
    <property type="match status" value="1"/>
</dbReference>
<evidence type="ECO:0000256" key="5">
    <source>
        <dbReference type="ARBA" id="ARBA00023136"/>
    </source>
</evidence>
<keyword evidence="4 6" id="KW-1133">Transmembrane helix</keyword>
<dbReference type="OrthoDB" id="9787732at2"/>
<evidence type="ECO:0000259" key="7">
    <source>
        <dbReference type="Pfam" id="PF06271"/>
    </source>
</evidence>
<feature type="transmembrane region" description="Helical" evidence="6">
    <location>
        <begin position="76"/>
        <end position="101"/>
    </location>
</feature>
<feature type="transmembrane region" description="Helical" evidence="6">
    <location>
        <begin position="113"/>
        <end position="134"/>
    </location>
</feature>
<dbReference type="STRING" id="57664.SAMN05661003_10366"/>
<comment type="subcellular location">
    <subcellularLocation>
        <location evidence="1">Cell membrane</location>
        <topology evidence="1">Multi-pass membrane protein</topology>
    </subcellularLocation>
</comment>
<protein>
    <submittedName>
        <fullName evidence="8">Uncharacterized membrane protein YckC, RDD family</fullName>
    </submittedName>
</protein>
<feature type="transmembrane region" description="Helical" evidence="6">
    <location>
        <begin position="167"/>
        <end position="185"/>
    </location>
</feature>
<keyword evidence="9" id="KW-1185">Reference proteome</keyword>
<organism evidence="8 9">
    <name type="scientific">Desulfuromonas thiophila</name>
    <dbReference type="NCBI Taxonomy" id="57664"/>
    <lineage>
        <taxon>Bacteria</taxon>
        <taxon>Pseudomonadati</taxon>
        <taxon>Thermodesulfobacteriota</taxon>
        <taxon>Desulfuromonadia</taxon>
        <taxon>Desulfuromonadales</taxon>
        <taxon>Desulfuromonadaceae</taxon>
        <taxon>Desulfuromonas</taxon>
    </lineage>
</organism>
<evidence type="ECO:0000313" key="9">
    <source>
        <dbReference type="Proteomes" id="UP000243205"/>
    </source>
</evidence>
<dbReference type="PANTHER" id="PTHR36115:SF4">
    <property type="entry name" value="MEMBRANE PROTEIN"/>
    <property type="match status" value="1"/>
</dbReference>
<dbReference type="AlphaFoldDB" id="A0A1G6ZNZ4"/>
<gene>
    <name evidence="8" type="ORF">SAMN05661003_10366</name>
</gene>
<accession>A0A1G6ZNZ4</accession>
<evidence type="ECO:0000256" key="1">
    <source>
        <dbReference type="ARBA" id="ARBA00004651"/>
    </source>
</evidence>
<dbReference type="RefSeq" id="WP_092076603.1">
    <property type="nucleotide sequence ID" value="NZ_FNAQ01000003.1"/>
</dbReference>